<feature type="compositionally biased region" description="Basic residues" evidence="1">
    <location>
        <begin position="382"/>
        <end position="391"/>
    </location>
</feature>
<keyword evidence="3" id="KW-1185">Reference proteome</keyword>
<feature type="region of interest" description="Disordered" evidence="1">
    <location>
        <begin position="1"/>
        <end position="129"/>
    </location>
</feature>
<dbReference type="InterPro" id="IPR007149">
    <property type="entry name" value="Leo1"/>
</dbReference>
<proteinExistence type="predicted"/>
<dbReference type="PANTHER" id="PTHR23146:SF0">
    <property type="entry name" value="RNA POLYMERASE-ASSOCIATED PROTEIN LEO1"/>
    <property type="match status" value="1"/>
</dbReference>
<dbReference type="EMBL" id="KZ084102">
    <property type="protein sequence ID" value="OSD02978.1"/>
    <property type="molecule type" value="Genomic_DNA"/>
</dbReference>
<feature type="compositionally biased region" description="Basic and acidic residues" evidence="1">
    <location>
        <begin position="99"/>
        <end position="118"/>
    </location>
</feature>
<dbReference type="GO" id="GO:1990269">
    <property type="term" value="F:RNA polymerase II C-terminal domain phosphoserine binding"/>
    <property type="evidence" value="ECO:0007669"/>
    <property type="project" value="TreeGrafter"/>
</dbReference>
<feature type="compositionally biased region" description="Low complexity" evidence="1">
    <location>
        <begin position="258"/>
        <end position="281"/>
    </location>
</feature>
<dbReference type="GO" id="GO:0006368">
    <property type="term" value="P:transcription elongation by RNA polymerase II"/>
    <property type="evidence" value="ECO:0007669"/>
    <property type="project" value="InterPro"/>
</dbReference>
<feature type="region of interest" description="Disordered" evidence="1">
    <location>
        <begin position="253"/>
        <end position="281"/>
    </location>
</feature>
<feature type="compositionally biased region" description="Acidic residues" evidence="1">
    <location>
        <begin position="450"/>
        <end position="459"/>
    </location>
</feature>
<evidence type="ECO:0000256" key="1">
    <source>
        <dbReference type="SAM" id="MobiDB-lite"/>
    </source>
</evidence>
<name>A0A1Y2IPD9_TRAC3</name>
<dbReference type="Proteomes" id="UP000193067">
    <property type="component" value="Unassembled WGS sequence"/>
</dbReference>
<evidence type="ECO:0000313" key="2">
    <source>
        <dbReference type="EMBL" id="OSD02978.1"/>
    </source>
</evidence>
<dbReference type="PANTHER" id="PTHR23146">
    <property type="entry name" value="LEO1 PROTEIN"/>
    <property type="match status" value="1"/>
</dbReference>
<protein>
    <submittedName>
        <fullName evidence="2">Leo1-domain-containing protein</fullName>
    </submittedName>
</protein>
<sequence>MSSLAGALASPQHHHVSQDASPARSPASPKAEDADMASADAADDMTAHQDPTDNENGDPQQEDDQEEEMHDLFGEDEDVNMVEHEDHERERPASSVTSEHADHDDGLSSPERRHRAEMEYAEEDEPEQQVLEQRLEADVAIPNIPVPKSSDGTYWVIRMPNFVKVDSKPFHPDTYVGPEQEDEEAHPTESLREKSMSIKLKVENTVRWRWAKDQLGQDRRQSNSRIVRWSDGSLSLQLGKELFDITQSIDTSGAAPRSALGGSQSSSQLPPALSQSQSQSAFGGAHHAQGLTYLVAQHKRAEILQCEAVITGYMSLRPTGMQSETHRMLVRAVGQKHTRVARLRIAPEPTTDPERERLELEKAAARKPRKSRGGDDDGFGGARRRRSYTRKRTSDDMWSDDDDDDLGFGRGGSEDEYGDEERKSKRRKDAEGAERKGPGEYQTDDFLVADTDEDEDFEEATTRRKKRRSARDEEHAEEDDLERLEAQISQNEAAERKRRQREGGGDDADAAPSQRNASAAEDAMDVESEEEDEDFALRRSRASTGSRKRRALGLDEEEEEE</sequence>
<organism evidence="2 3">
    <name type="scientific">Trametes coccinea (strain BRFM310)</name>
    <name type="common">Pycnoporus coccineus</name>
    <dbReference type="NCBI Taxonomy" id="1353009"/>
    <lineage>
        <taxon>Eukaryota</taxon>
        <taxon>Fungi</taxon>
        <taxon>Dikarya</taxon>
        <taxon>Basidiomycota</taxon>
        <taxon>Agaricomycotina</taxon>
        <taxon>Agaricomycetes</taxon>
        <taxon>Polyporales</taxon>
        <taxon>Polyporaceae</taxon>
        <taxon>Trametes</taxon>
    </lineage>
</organism>
<accession>A0A1Y2IPD9</accession>
<feature type="compositionally biased region" description="Low complexity" evidence="1">
    <location>
        <begin position="20"/>
        <end position="29"/>
    </location>
</feature>
<reference evidence="2 3" key="1">
    <citation type="journal article" date="2015" name="Biotechnol. Biofuels">
        <title>Enhanced degradation of softwood versus hardwood by the white-rot fungus Pycnoporus coccineus.</title>
        <authorList>
            <person name="Couturier M."/>
            <person name="Navarro D."/>
            <person name="Chevret D."/>
            <person name="Henrissat B."/>
            <person name="Piumi F."/>
            <person name="Ruiz-Duenas F.J."/>
            <person name="Martinez A.T."/>
            <person name="Grigoriev I.V."/>
            <person name="Riley R."/>
            <person name="Lipzen A."/>
            <person name="Berrin J.G."/>
            <person name="Master E.R."/>
            <person name="Rosso M.N."/>
        </authorList>
    </citation>
    <scope>NUCLEOTIDE SEQUENCE [LARGE SCALE GENOMIC DNA]</scope>
    <source>
        <strain evidence="2 3">BRFM310</strain>
    </source>
</reference>
<feature type="compositionally biased region" description="Acidic residues" evidence="1">
    <location>
        <begin position="52"/>
        <end position="80"/>
    </location>
</feature>
<dbReference type="GO" id="GO:0032968">
    <property type="term" value="P:positive regulation of transcription elongation by RNA polymerase II"/>
    <property type="evidence" value="ECO:0007669"/>
    <property type="project" value="TreeGrafter"/>
</dbReference>
<dbReference type="Pfam" id="PF04004">
    <property type="entry name" value="Leo1"/>
    <property type="match status" value="1"/>
</dbReference>
<dbReference type="STRING" id="1353009.A0A1Y2IPD9"/>
<feature type="compositionally biased region" description="Acidic residues" evidence="1">
    <location>
        <begin position="522"/>
        <end position="534"/>
    </location>
</feature>
<evidence type="ECO:0000313" key="3">
    <source>
        <dbReference type="Proteomes" id="UP000193067"/>
    </source>
</evidence>
<dbReference type="AlphaFoldDB" id="A0A1Y2IPD9"/>
<dbReference type="GO" id="GO:0016593">
    <property type="term" value="C:Cdc73/Paf1 complex"/>
    <property type="evidence" value="ECO:0007669"/>
    <property type="project" value="InterPro"/>
</dbReference>
<feature type="compositionally biased region" description="Basic and acidic residues" evidence="1">
    <location>
        <begin position="420"/>
        <end position="438"/>
    </location>
</feature>
<feature type="compositionally biased region" description="Acidic residues" evidence="1">
    <location>
        <begin position="397"/>
        <end position="406"/>
    </location>
</feature>
<feature type="compositionally biased region" description="Basic and acidic residues" evidence="1">
    <location>
        <begin position="81"/>
        <end position="92"/>
    </location>
</feature>
<feature type="compositionally biased region" description="Basic residues" evidence="1">
    <location>
        <begin position="538"/>
        <end position="551"/>
    </location>
</feature>
<gene>
    <name evidence="2" type="ORF">PYCCODRAFT_1434865</name>
</gene>
<dbReference type="OrthoDB" id="20844at2759"/>
<feature type="region of interest" description="Disordered" evidence="1">
    <location>
        <begin position="362"/>
        <end position="561"/>
    </location>
</feature>